<keyword evidence="1" id="KW-1133">Transmembrane helix</keyword>
<organism evidence="2 3">
    <name type="scientific">Clavelina lepadiformis</name>
    <name type="common">Light-bulb sea squirt</name>
    <name type="synonym">Ascidia lepadiformis</name>
    <dbReference type="NCBI Taxonomy" id="159417"/>
    <lineage>
        <taxon>Eukaryota</taxon>
        <taxon>Metazoa</taxon>
        <taxon>Chordata</taxon>
        <taxon>Tunicata</taxon>
        <taxon>Ascidiacea</taxon>
        <taxon>Aplousobranchia</taxon>
        <taxon>Clavelinidae</taxon>
        <taxon>Clavelina</taxon>
    </lineage>
</organism>
<gene>
    <name evidence="2" type="ORF">CVLEPA_LOCUS11703</name>
</gene>
<keyword evidence="3" id="KW-1185">Reference proteome</keyword>
<comment type="caution">
    <text evidence="2">The sequence shown here is derived from an EMBL/GenBank/DDBJ whole genome shotgun (WGS) entry which is preliminary data.</text>
</comment>
<evidence type="ECO:0000256" key="1">
    <source>
        <dbReference type="SAM" id="Phobius"/>
    </source>
</evidence>
<keyword evidence="1" id="KW-0472">Membrane</keyword>
<keyword evidence="1" id="KW-0812">Transmembrane</keyword>
<name>A0ABP0FPD8_CLALP</name>
<accession>A0ABP0FPD8</accession>
<dbReference type="EMBL" id="CAWYQH010000079">
    <property type="protein sequence ID" value="CAK8681507.1"/>
    <property type="molecule type" value="Genomic_DNA"/>
</dbReference>
<sequence>MLQNKFRIYGNGHFEQHKGGIPKHNYTRRVEARLHSTSSLWRTRTLQLTSIFYYTKAYTFGQSLLNLCDTSTEQNSRYVNHQCQMLDVCISNYVTMCMVHFMTLLMLFFRDHSSCLISWYVTIIGNT</sequence>
<evidence type="ECO:0000313" key="3">
    <source>
        <dbReference type="Proteomes" id="UP001642483"/>
    </source>
</evidence>
<proteinExistence type="predicted"/>
<evidence type="ECO:0000313" key="2">
    <source>
        <dbReference type="EMBL" id="CAK8681507.1"/>
    </source>
</evidence>
<protein>
    <submittedName>
        <fullName evidence="2">Uncharacterized protein</fullName>
    </submittedName>
</protein>
<reference evidence="2 3" key="1">
    <citation type="submission" date="2024-02" db="EMBL/GenBank/DDBJ databases">
        <authorList>
            <person name="Daric V."/>
            <person name="Darras S."/>
        </authorList>
    </citation>
    <scope>NUCLEOTIDE SEQUENCE [LARGE SCALE GENOMIC DNA]</scope>
</reference>
<feature type="transmembrane region" description="Helical" evidence="1">
    <location>
        <begin position="90"/>
        <end position="109"/>
    </location>
</feature>
<dbReference type="Proteomes" id="UP001642483">
    <property type="component" value="Unassembled WGS sequence"/>
</dbReference>